<proteinExistence type="inferred from homology"/>
<evidence type="ECO:0000259" key="11">
    <source>
        <dbReference type="Pfam" id="PF00593"/>
    </source>
</evidence>
<feature type="region of interest" description="Disordered" evidence="10">
    <location>
        <begin position="194"/>
        <end position="217"/>
    </location>
</feature>
<keyword evidence="4 8" id="KW-0812">Transmembrane</keyword>
<sequence length="858" mass="92231">MAIATFAQPALAQDNAPSASSAEDAPQIIVTGTRRTDRTVAESTVPIDVITSEALVNQGTTETNRLLNNLVPSFNFPQPSLTDGTDSLRPATLRGLAPDQVLVLVNGKRRHLSSLLNLNGSIGRGSAAVDMNTIPPLAIERIEVLRDGAASQYGSDAIAGVINVQLKTREGGRAQATYGRYITTMDGVDQVASVGPTTTTSSSELPPITFTGEDRTRRDGDTWTIASNFGLPVGDDAFLNLTVEYKDRDPTNRSGPDLRRQYSGLGDVRETTIDRYSHRFGDGESRDINLFANAGMDLGDTFELYAFGSYGNREGNGAGFYRRSLDARNRDNANGGVPFYPDGFLPLINSTVEDIAGVIGLRGDVSGWNLDFSVNYGSNRLDYLISNTWNASLGGNVSPTEFDAGGLRSGQTSVNIDVQREVDFGIGDTSIALGGEWRNENYKIVAGEEGSYIAGPFFFSNGSAPGAQVFPGFSPTTAVDRSRDSFAAYVELDTDLSEMFNVQVAGRFEDFSDFGSTLNGKIAARFEPVEGLAFRGSVSTGFRAPGMAQQFFSTTSTNNVGGQLIEIGTFPVDSPIAIALGSEPLEAEKSVNLGGGVVFSMVPRFNLTVDYYNIKINDRIVLTENLTGADVLLLLQNAGVVGSSARFFTNGIDTRTQGIDIVGSYRIPDVAGGSLTLTAGYNLNDTEITDRRVFSGFTANRLFARQESFRLTDGQPSNKLNLGAVFDRDPFGFSINANHFGSVFLPDGVTTATLNGLPSSDTNQQIRNDINVGMGDAPGDNTLTPKWVVDLELRFNPVEMIQLAVGANNVFDEYPDRLPFGTVDGVNYGLNTSFLPYSSQSPFGFSGRFLYGRVSIEF</sequence>
<dbReference type="STRING" id="874156.GCA_001021555_00641"/>
<dbReference type="PATRIC" id="fig|874156.12.peg.666"/>
<evidence type="ECO:0000313" key="14">
    <source>
        <dbReference type="Proteomes" id="UP000053455"/>
    </source>
</evidence>
<dbReference type="CDD" id="cd01347">
    <property type="entry name" value="ligand_gated_channel"/>
    <property type="match status" value="1"/>
</dbReference>
<dbReference type="GO" id="GO:0009279">
    <property type="term" value="C:cell outer membrane"/>
    <property type="evidence" value="ECO:0007669"/>
    <property type="project" value="UniProtKB-SubCell"/>
</dbReference>
<dbReference type="Pfam" id="PF07715">
    <property type="entry name" value="Plug"/>
    <property type="match status" value="1"/>
</dbReference>
<evidence type="ECO:0000256" key="2">
    <source>
        <dbReference type="ARBA" id="ARBA00022448"/>
    </source>
</evidence>
<dbReference type="InterPro" id="IPR039426">
    <property type="entry name" value="TonB-dep_rcpt-like"/>
</dbReference>
<feature type="domain" description="TonB-dependent receptor plug" evidence="12">
    <location>
        <begin position="41"/>
        <end position="161"/>
    </location>
</feature>
<evidence type="ECO:0000256" key="1">
    <source>
        <dbReference type="ARBA" id="ARBA00004571"/>
    </source>
</evidence>
<dbReference type="SUPFAM" id="SSF56935">
    <property type="entry name" value="Porins"/>
    <property type="match status" value="1"/>
</dbReference>
<keyword evidence="6 8" id="KW-0472">Membrane</keyword>
<comment type="similarity">
    <text evidence="8 9">Belongs to the TonB-dependent receptor family.</text>
</comment>
<protein>
    <recommendedName>
        <fullName evidence="15">TonB-dependent receptor</fullName>
    </recommendedName>
</protein>
<dbReference type="Gene3D" id="2.170.130.10">
    <property type="entry name" value="TonB-dependent receptor, plug domain"/>
    <property type="match status" value="1"/>
</dbReference>
<name>A0A0H0XRE6_9SPHN</name>
<dbReference type="PROSITE" id="PS52016">
    <property type="entry name" value="TONB_DEPENDENT_REC_3"/>
    <property type="match status" value="1"/>
</dbReference>
<keyword evidence="3 8" id="KW-1134">Transmembrane beta strand</keyword>
<dbReference type="PANTHER" id="PTHR47234:SF3">
    <property type="entry name" value="SECRETIN_TONB SHORT N-TERMINAL DOMAIN-CONTAINING PROTEIN"/>
    <property type="match status" value="1"/>
</dbReference>
<evidence type="ECO:0000256" key="4">
    <source>
        <dbReference type="ARBA" id="ARBA00022692"/>
    </source>
</evidence>
<evidence type="ECO:0000256" key="3">
    <source>
        <dbReference type="ARBA" id="ARBA00022452"/>
    </source>
</evidence>
<organism evidence="13 14">
    <name type="scientific">Aurantiacibacter marinus</name>
    <dbReference type="NCBI Taxonomy" id="874156"/>
    <lineage>
        <taxon>Bacteria</taxon>
        <taxon>Pseudomonadati</taxon>
        <taxon>Pseudomonadota</taxon>
        <taxon>Alphaproteobacteria</taxon>
        <taxon>Sphingomonadales</taxon>
        <taxon>Erythrobacteraceae</taxon>
        <taxon>Aurantiacibacter</taxon>
    </lineage>
</organism>
<evidence type="ECO:0008006" key="15">
    <source>
        <dbReference type="Google" id="ProtNLM"/>
    </source>
</evidence>
<keyword evidence="2 8" id="KW-0813">Transport</keyword>
<dbReference type="InterPro" id="IPR000531">
    <property type="entry name" value="Beta-barrel_TonB"/>
</dbReference>
<reference evidence="13 14" key="1">
    <citation type="submission" date="2015-04" db="EMBL/GenBank/DDBJ databases">
        <title>The draft genome sequence of Erythrobacter marinus HWDM-33.</title>
        <authorList>
            <person name="Zhuang L."/>
            <person name="Liu Y."/>
            <person name="Shao Z."/>
        </authorList>
    </citation>
    <scope>NUCLEOTIDE SEQUENCE [LARGE SCALE GENOMIC DNA]</scope>
    <source>
        <strain evidence="13 14">HWDM-33</strain>
    </source>
</reference>
<evidence type="ECO:0000256" key="5">
    <source>
        <dbReference type="ARBA" id="ARBA00023077"/>
    </source>
</evidence>
<comment type="subcellular location">
    <subcellularLocation>
        <location evidence="1 8">Cell outer membrane</location>
        <topology evidence="1 8">Multi-pass membrane protein</topology>
    </subcellularLocation>
</comment>
<feature type="domain" description="TonB-dependent receptor-like beta-barrel" evidence="11">
    <location>
        <begin position="304"/>
        <end position="810"/>
    </location>
</feature>
<evidence type="ECO:0000313" key="13">
    <source>
        <dbReference type="EMBL" id="KLI65198.1"/>
    </source>
</evidence>
<dbReference type="EMBL" id="LBHU01000001">
    <property type="protein sequence ID" value="KLI65198.1"/>
    <property type="molecule type" value="Genomic_DNA"/>
</dbReference>
<keyword evidence="14" id="KW-1185">Reference proteome</keyword>
<dbReference type="InterPro" id="IPR037066">
    <property type="entry name" value="Plug_dom_sf"/>
</dbReference>
<dbReference type="InterPro" id="IPR012910">
    <property type="entry name" value="Plug_dom"/>
</dbReference>
<dbReference type="Proteomes" id="UP000053455">
    <property type="component" value="Unassembled WGS sequence"/>
</dbReference>
<dbReference type="PANTHER" id="PTHR47234">
    <property type="match status" value="1"/>
</dbReference>
<comment type="caution">
    <text evidence="13">The sequence shown here is derived from an EMBL/GenBank/DDBJ whole genome shotgun (WGS) entry which is preliminary data.</text>
</comment>
<evidence type="ECO:0000256" key="7">
    <source>
        <dbReference type="ARBA" id="ARBA00023237"/>
    </source>
</evidence>
<dbReference type="Gene3D" id="2.40.170.20">
    <property type="entry name" value="TonB-dependent receptor, beta-barrel domain"/>
    <property type="match status" value="1"/>
</dbReference>
<dbReference type="InterPro" id="IPR036942">
    <property type="entry name" value="Beta-barrel_TonB_sf"/>
</dbReference>
<keyword evidence="7 8" id="KW-0998">Cell outer membrane</keyword>
<keyword evidence="5 9" id="KW-0798">TonB box</keyword>
<evidence type="ECO:0000256" key="10">
    <source>
        <dbReference type="SAM" id="MobiDB-lite"/>
    </source>
</evidence>
<dbReference type="AlphaFoldDB" id="A0A0H0XRE6"/>
<evidence type="ECO:0000259" key="12">
    <source>
        <dbReference type="Pfam" id="PF07715"/>
    </source>
</evidence>
<gene>
    <name evidence="13" type="ORF">AAV99_03185</name>
</gene>
<evidence type="ECO:0000256" key="8">
    <source>
        <dbReference type="PROSITE-ProRule" id="PRU01360"/>
    </source>
</evidence>
<dbReference type="Pfam" id="PF00593">
    <property type="entry name" value="TonB_dep_Rec_b-barrel"/>
    <property type="match status" value="1"/>
</dbReference>
<evidence type="ECO:0000256" key="6">
    <source>
        <dbReference type="ARBA" id="ARBA00023136"/>
    </source>
</evidence>
<accession>A0A0H0XRE6</accession>
<evidence type="ECO:0000256" key="9">
    <source>
        <dbReference type="RuleBase" id="RU003357"/>
    </source>
</evidence>